<name>A0A2M7AY56_9BACT</name>
<evidence type="ECO:0000313" key="1">
    <source>
        <dbReference type="EMBL" id="PIU75489.1"/>
    </source>
</evidence>
<accession>A0A2M7AY56</accession>
<protein>
    <recommendedName>
        <fullName evidence="3">Trigger factor</fullName>
    </recommendedName>
</protein>
<dbReference type="Proteomes" id="UP000228775">
    <property type="component" value="Unassembled WGS sequence"/>
</dbReference>
<dbReference type="AlphaFoldDB" id="A0A2M7AY56"/>
<organism evidence="1 2">
    <name type="scientific">Candidatus Portnoybacteria bacterium CG06_land_8_20_14_3_00_39_12</name>
    <dbReference type="NCBI Taxonomy" id="1974809"/>
    <lineage>
        <taxon>Bacteria</taxon>
        <taxon>Candidatus Portnoyibacteriota</taxon>
    </lineage>
</organism>
<gene>
    <name evidence="1" type="ORF">COS76_00535</name>
</gene>
<dbReference type="EMBL" id="PEVY01000010">
    <property type="protein sequence ID" value="PIU75489.1"/>
    <property type="molecule type" value="Genomic_DNA"/>
</dbReference>
<reference evidence="2" key="1">
    <citation type="submission" date="2017-09" db="EMBL/GenBank/DDBJ databases">
        <title>Depth-based differentiation of microbial function through sediment-hosted aquifers and enrichment of novel symbionts in the deep terrestrial subsurface.</title>
        <authorList>
            <person name="Probst A.J."/>
            <person name="Ladd B."/>
            <person name="Jarett J.K."/>
            <person name="Geller-Mcgrath D.E."/>
            <person name="Sieber C.M.K."/>
            <person name="Emerson J.B."/>
            <person name="Anantharaman K."/>
            <person name="Thomas B.C."/>
            <person name="Malmstrom R."/>
            <person name="Stieglmeier M."/>
            <person name="Klingl A."/>
            <person name="Woyke T."/>
            <person name="Ryan C.M."/>
            <person name="Banfield J.F."/>
        </authorList>
    </citation>
    <scope>NUCLEOTIDE SEQUENCE [LARGE SCALE GENOMIC DNA]</scope>
</reference>
<evidence type="ECO:0000313" key="2">
    <source>
        <dbReference type="Proteomes" id="UP000228775"/>
    </source>
</evidence>
<evidence type="ECO:0008006" key="3">
    <source>
        <dbReference type="Google" id="ProtNLM"/>
    </source>
</evidence>
<comment type="caution">
    <text evidence="1">The sequence shown here is derived from an EMBL/GenBank/DDBJ whole genome shotgun (WGS) entry which is preliminary data.</text>
</comment>
<sequence>MAVNVSDKKIKTIVKESVREVLRSEIMKLRALVLPEISEKEQKDIEKRYGAPSKKAVKSYTLKI</sequence>
<proteinExistence type="predicted"/>